<name>A0AA39U4I6_9PEZI</name>
<organism evidence="1 2">
    <name type="scientific">Immersiella caudata</name>
    <dbReference type="NCBI Taxonomy" id="314043"/>
    <lineage>
        <taxon>Eukaryota</taxon>
        <taxon>Fungi</taxon>
        <taxon>Dikarya</taxon>
        <taxon>Ascomycota</taxon>
        <taxon>Pezizomycotina</taxon>
        <taxon>Sordariomycetes</taxon>
        <taxon>Sordariomycetidae</taxon>
        <taxon>Sordariales</taxon>
        <taxon>Lasiosphaeriaceae</taxon>
        <taxon>Immersiella</taxon>
    </lineage>
</organism>
<gene>
    <name evidence="1" type="ORF">B0T14DRAFT_607682</name>
</gene>
<comment type="caution">
    <text evidence="1">The sequence shown here is derived from an EMBL/GenBank/DDBJ whole genome shotgun (WGS) entry which is preliminary data.</text>
</comment>
<reference evidence="1" key="1">
    <citation type="submission" date="2023-06" db="EMBL/GenBank/DDBJ databases">
        <title>Genome-scale phylogeny and comparative genomics of the fungal order Sordariales.</title>
        <authorList>
            <consortium name="Lawrence Berkeley National Laboratory"/>
            <person name="Hensen N."/>
            <person name="Bonometti L."/>
            <person name="Westerberg I."/>
            <person name="Brannstrom I.O."/>
            <person name="Guillou S."/>
            <person name="Cros-Aarteil S."/>
            <person name="Calhoun S."/>
            <person name="Haridas S."/>
            <person name="Kuo A."/>
            <person name="Mondo S."/>
            <person name="Pangilinan J."/>
            <person name="Riley R."/>
            <person name="Labutti K."/>
            <person name="Andreopoulos B."/>
            <person name="Lipzen A."/>
            <person name="Chen C."/>
            <person name="Yanf M."/>
            <person name="Daum C."/>
            <person name="Ng V."/>
            <person name="Clum A."/>
            <person name="Steindorff A."/>
            <person name="Ohm R."/>
            <person name="Martin F."/>
            <person name="Silar P."/>
            <person name="Natvig D."/>
            <person name="Lalanne C."/>
            <person name="Gautier V."/>
            <person name="Ament-Velasquez S.L."/>
            <person name="Kruys A."/>
            <person name="Hutchinson M.I."/>
            <person name="Powell A.J."/>
            <person name="Barry K."/>
            <person name="Miller A.N."/>
            <person name="Grigoriev I.V."/>
            <person name="Debuchy R."/>
            <person name="Gladieux P."/>
            <person name="Thoren M.H."/>
            <person name="Johannesson H."/>
        </authorList>
    </citation>
    <scope>NUCLEOTIDE SEQUENCE</scope>
    <source>
        <strain evidence="1">CBS 606.72</strain>
    </source>
</reference>
<keyword evidence="2" id="KW-1185">Reference proteome</keyword>
<evidence type="ECO:0000313" key="2">
    <source>
        <dbReference type="Proteomes" id="UP001175000"/>
    </source>
</evidence>
<dbReference type="AlphaFoldDB" id="A0AA39U4I6"/>
<protein>
    <submittedName>
        <fullName evidence="1">Uncharacterized protein</fullName>
    </submittedName>
</protein>
<sequence length="272" mass="30756">MLFYEIFRSFGLKVVSRPAIDRLFHQMRQEHYEDGVDSDRNVVGSDSNDPGSAYNRFLREYATNPVAIGLSCNFTQWKGRYDDLDDTKTEWNKWTGKQMPERRKWNRLENERISMMLRGGDPGHGRPLVQSTGFIDGKEVYWLNNRHGHTEPQISWILRELTVVNEAEPRMTYSSLAPIAVIPKGGGAENATDFGANEAGETHHLWEQVWVTETHIPFLSGSSLVSTASMPEFDCKILGQQASRAGDRTPVFSGGQIIKWSAGSMAERLTTT</sequence>
<proteinExistence type="predicted"/>
<dbReference type="EMBL" id="JAULSU010000007">
    <property type="protein sequence ID" value="KAK0611630.1"/>
    <property type="molecule type" value="Genomic_DNA"/>
</dbReference>
<evidence type="ECO:0000313" key="1">
    <source>
        <dbReference type="EMBL" id="KAK0611630.1"/>
    </source>
</evidence>
<accession>A0AA39U4I6</accession>
<dbReference type="Proteomes" id="UP001175000">
    <property type="component" value="Unassembled WGS sequence"/>
</dbReference>